<evidence type="ECO:0000259" key="6">
    <source>
        <dbReference type="Pfam" id="PF00149"/>
    </source>
</evidence>
<dbReference type="HOGENOM" id="CLU_025443_0_1_7"/>
<dbReference type="CDD" id="cd07385">
    <property type="entry name" value="MPP_YkuE_C"/>
    <property type="match status" value="1"/>
</dbReference>
<dbReference type="SUPFAM" id="SSF56300">
    <property type="entry name" value="Metallo-dependent phosphatases"/>
    <property type="match status" value="1"/>
</dbReference>
<dbReference type="Proteomes" id="UP000005010">
    <property type="component" value="Chromosome"/>
</dbReference>
<reference evidence="8" key="1">
    <citation type="submission" date="2012-04" db="EMBL/GenBank/DDBJ databases">
        <title>Complete genome sequence of Helicobacter cetorum strain MIT 00-7128.</title>
        <authorList>
            <person name="Kersulyte D."/>
            <person name="Berg D.E."/>
        </authorList>
    </citation>
    <scope>NUCLEOTIDE SEQUENCE [LARGE SCALE GENOMIC DNA]</scope>
    <source>
        <strain evidence="8">MIT 00-7128</strain>
    </source>
</reference>
<keyword evidence="2" id="KW-0479">Metal-binding</keyword>
<gene>
    <name evidence="7" type="ordered locus">HCW_03540</name>
</gene>
<dbReference type="PANTHER" id="PTHR31302:SF31">
    <property type="entry name" value="PHOSPHODIESTERASE YAEI"/>
    <property type="match status" value="1"/>
</dbReference>
<evidence type="ECO:0000256" key="2">
    <source>
        <dbReference type="ARBA" id="ARBA00022723"/>
    </source>
</evidence>
<evidence type="ECO:0000256" key="4">
    <source>
        <dbReference type="ARBA" id="ARBA00061089"/>
    </source>
</evidence>
<name>I0EM18_HELC0</name>
<feature type="transmembrane region" description="Helical" evidence="5">
    <location>
        <begin position="105"/>
        <end position="123"/>
    </location>
</feature>
<dbReference type="PANTHER" id="PTHR31302">
    <property type="entry name" value="TRANSMEMBRANE PROTEIN WITH METALLOPHOSPHOESTERASE DOMAIN-RELATED"/>
    <property type="match status" value="1"/>
</dbReference>
<feature type="transmembrane region" description="Helical" evidence="5">
    <location>
        <begin position="34"/>
        <end position="53"/>
    </location>
</feature>
<keyword evidence="8" id="KW-1185">Reference proteome</keyword>
<dbReference type="InterPro" id="IPR029052">
    <property type="entry name" value="Metallo-depent_PP-like"/>
</dbReference>
<keyword evidence="3" id="KW-0378">Hydrolase</keyword>
<evidence type="ECO:0000256" key="5">
    <source>
        <dbReference type="SAM" id="Phobius"/>
    </source>
</evidence>
<evidence type="ECO:0000256" key="1">
    <source>
        <dbReference type="ARBA" id="ARBA00001968"/>
    </source>
</evidence>
<protein>
    <recommendedName>
        <fullName evidence="6">Calcineurin-like phosphoesterase domain-containing protein</fullName>
    </recommendedName>
</protein>
<comment type="cofactor">
    <cofactor evidence="1">
        <name>a divalent metal cation</name>
        <dbReference type="ChEBI" id="CHEBI:60240"/>
    </cofactor>
</comment>
<sequence>MFISIAFFLVLCVLNYATFRLLRAFLTLKKISQYAYLGFFILLCVGEGIFAFYRNSMPSSLFVLTSACSFITFILFVFALSFYGFSYSIEKIDFLDSRRKSLKNFLKLGFYLALLGYFWRGFYEGLARPKIKETSIYLDKLDKELKVILLTDMHIGHLLQREFVTYIVEEVNQKEVDMVLIGGDLVDSKIEKVKSFLLPLNNLKSTYGTFYVPGNHEYYHGIEPILSFLKTLNITILGNECANLNAINLCGVYDYYARKHKNFAPNIDKALQKRDTNKPTILLAHQPKQIKSIKESHSIDLMLSGHTHGGQIFPFSLLVKLAQTYLHGLYKHSNTTQIYVSSGAGYWGVPLRFLAPSEIAYLRLLPKES</sequence>
<comment type="similarity">
    <text evidence="4">Belongs to the metallophosphoesterase superfamily.</text>
</comment>
<dbReference type="GO" id="GO:0009245">
    <property type="term" value="P:lipid A biosynthetic process"/>
    <property type="evidence" value="ECO:0007669"/>
    <property type="project" value="TreeGrafter"/>
</dbReference>
<dbReference type="Gene3D" id="3.60.21.10">
    <property type="match status" value="1"/>
</dbReference>
<keyword evidence="5" id="KW-1133">Transmembrane helix</keyword>
<evidence type="ECO:0000313" key="8">
    <source>
        <dbReference type="Proteomes" id="UP000005010"/>
    </source>
</evidence>
<feature type="domain" description="Calcineurin-like phosphoesterase" evidence="6">
    <location>
        <begin position="145"/>
        <end position="309"/>
    </location>
</feature>
<dbReference type="Pfam" id="PF00149">
    <property type="entry name" value="Metallophos"/>
    <property type="match status" value="1"/>
</dbReference>
<evidence type="ECO:0000313" key="7">
    <source>
        <dbReference type="EMBL" id="AFI03987.1"/>
    </source>
</evidence>
<dbReference type="RefSeq" id="WP_014660857.1">
    <property type="nucleotide sequence ID" value="NC_017737.1"/>
</dbReference>
<feature type="transmembrane region" description="Helical" evidence="5">
    <location>
        <begin position="60"/>
        <end position="85"/>
    </location>
</feature>
<keyword evidence="5" id="KW-0472">Membrane</keyword>
<organism evidence="7 8">
    <name type="scientific">Helicobacter cetorum (strain ATCC BAA-429 / MIT 00-7128)</name>
    <dbReference type="NCBI Taxonomy" id="182217"/>
    <lineage>
        <taxon>Bacteria</taxon>
        <taxon>Pseudomonadati</taxon>
        <taxon>Campylobacterota</taxon>
        <taxon>Epsilonproteobacteria</taxon>
        <taxon>Campylobacterales</taxon>
        <taxon>Helicobacteraceae</taxon>
        <taxon>Helicobacter</taxon>
    </lineage>
</organism>
<evidence type="ECO:0000256" key="3">
    <source>
        <dbReference type="ARBA" id="ARBA00022801"/>
    </source>
</evidence>
<dbReference type="EMBL" id="CP003479">
    <property type="protein sequence ID" value="AFI03987.1"/>
    <property type="molecule type" value="Genomic_DNA"/>
</dbReference>
<accession>I0EM18</accession>
<dbReference type="GO" id="GO:0016020">
    <property type="term" value="C:membrane"/>
    <property type="evidence" value="ECO:0007669"/>
    <property type="project" value="GOC"/>
</dbReference>
<dbReference type="KEGG" id="hce:HCW_03540"/>
<keyword evidence="5" id="KW-0812">Transmembrane</keyword>
<dbReference type="InterPro" id="IPR051158">
    <property type="entry name" value="Metallophosphoesterase_sf"/>
</dbReference>
<dbReference type="InterPro" id="IPR004843">
    <property type="entry name" value="Calcineurin-like_PHP"/>
</dbReference>
<dbReference type="FunFam" id="3.60.21.10:FF:000028">
    <property type="entry name" value="Putative metallophosphoesterase"/>
    <property type="match status" value="1"/>
</dbReference>
<dbReference type="GO" id="GO:0046872">
    <property type="term" value="F:metal ion binding"/>
    <property type="evidence" value="ECO:0007669"/>
    <property type="project" value="UniProtKB-KW"/>
</dbReference>
<proteinExistence type="inferred from homology"/>
<dbReference type="PATRIC" id="fig|182217.3.peg.756"/>
<dbReference type="GO" id="GO:0008758">
    <property type="term" value="F:UDP-2,3-diacylglucosamine hydrolase activity"/>
    <property type="evidence" value="ECO:0007669"/>
    <property type="project" value="TreeGrafter"/>
</dbReference>
<dbReference type="AlphaFoldDB" id="I0EM18"/>
<dbReference type="eggNOG" id="COG1408">
    <property type="taxonomic scope" value="Bacteria"/>
</dbReference>